<evidence type="ECO:0008006" key="3">
    <source>
        <dbReference type="Google" id="ProtNLM"/>
    </source>
</evidence>
<gene>
    <name evidence="1" type="ORF">JY651_37825</name>
</gene>
<evidence type="ECO:0000313" key="2">
    <source>
        <dbReference type="Proteomes" id="UP000662747"/>
    </source>
</evidence>
<keyword evidence="2" id="KW-1185">Reference proteome</keyword>
<organism evidence="1 2">
    <name type="scientific">Pyxidicoccus parkwayensis</name>
    <dbReference type="NCBI Taxonomy" id="2813578"/>
    <lineage>
        <taxon>Bacteria</taxon>
        <taxon>Pseudomonadati</taxon>
        <taxon>Myxococcota</taxon>
        <taxon>Myxococcia</taxon>
        <taxon>Myxococcales</taxon>
        <taxon>Cystobacterineae</taxon>
        <taxon>Myxococcaceae</taxon>
        <taxon>Pyxidicoccus</taxon>
    </lineage>
</organism>
<dbReference type="Proteomes" id="UP000662747">
    <property type="component" value="Chromosome"/>
</dbReference>
<name>A0ABX7NQ04_9BACT</name>
<accession>A0ABX7NQ04</accession>
<dbReference type="EMBL" id="CP071090">
    <property type="protein sequence ID" value="QSQ20939.1"/>
    <property type="molecule type" value="Genomic_DNA"/>
</dbReference>
<dbReference type="RefSeq" id="WP_206722519.1">
    <property type="nucleotide sequence ID" value="NZ_CP071090.1"/>
</dbReference>
<sequence>MLVSEAPLLRLAIGRELASGFELIHSLGTTSAERRLDAGAMPDALVVDLDTAERTAVPNFLVRLVERGFVGPRVLLSTHFRPEPAAAYSASCLTHFALARPWRPGALRELMESVLGVAWPRAAAGGR</sequence>
<evidence type="ECO:0000313" key="1">
    <source>
        <dbReference type="EMBL" id="QSQ20939.1"/>
    </source>
</evidence>
<protein>
    <recommendedName>
        <fullName evidence="3">Response regulator</fullName>
    </recommendedName>
</protein>
<proteinExistence type="predicted"/>
<reference evidence="1 2" key="1">
    <citation type="submission" date="2021-02" db="EMBL/GenBank/DDBJ databases">
        <title>De Novo genome assembly of isolated myxobacteria.</title>
        <authorList>
            <person name="Stevens D.C."/>
        </authorList>
    </citation>
    <scope>NUCLEOTIDE SEQUENCE [LARGE SCALE GENOMIC DNA]</scope>
    <source>
        <strain evidence="2">SCPEA02</strain>
    </source>
</reference>